<dbReference type="InParanoid" id="A0A409X5D9"/>
<dbReference type="SUPFAM" id="SSF46565">
    <property type="entry name" value="Chaperone J-domain"/>
    <property type="match status" value="1"/>
</dbReference>
<dbReference type="InterPro" id="IPR026894">
    <property type="entry name" value="DnaJ_X"/>
</dbReference>
<dbReference type="AlphaFoldDB" id="A0A409X5D9"/>
<proteinExistence type="predicted"/>
<dbReference type="EMBL" id="NHTK01004596">
    <property type="protein sequence ID" value="PPQ85930.1"/>
    <property type="molecule type" value="Genomic_DNA"/>
</dbReference>
<dbReference type="InterPro" id="IPR018253">
    <property type="entry name" value="DnaJ_domain_CS"/>
</dbReference>
<dbReference type="SMART" id="SM00271">
    <property type="entry name" value="DnaJ"/>
    <property type="match status" value="1"/>
</dbReference>
<comment type="caution">
    <text evidence="3">The sequence shown here is derived from an EMBL/GenBank/DDBJ whole genome shotgun (WGS) entry which is preliminary data.</text>
</comment>
<dbReference type="PANTHER" id="PTHR44924">
    <property type="entry name" value="DNAJ SUBFAMILY A MEMBER 2"/>
    <property type="match status" value="1"/>
</dbReference>
<feature type="region of interest" description="Disordered" evidence="1">
    <location>
        <begin position="88"/>
        <end position="146"/>
    </location>
</feature>
<organism evidence="3 4">
    <name type="scientific">Panaeolus cyanescens</name>
    <dbReference type="NCBI Taxonomy" id="181874"/>
    <lineage>
        <taxon>Eukaryota</taxon>
        <taxon>Fungi</taxon>
        <taxon>Dikarya</taxon>
        <taxon>Basidiomycota</taxon>
        <taxon>Agaricomycotina</taxon>
        <taxon>Agaricomycetes</taxon>
        <taxon>Agaricomycetidae</taxon>
        <taxon>Agaricales</taxon>
        <taxon>Agaricineae</taxon>
        <taxon>Galeropsidaceae</taxon>
        <taxon>Panaeolus</taxon>
    </lineage>
</organism>
<accession>A0A409X5D9</accession>
<dbReference type="STRING" id="181874.A0A409X5D9"/>
<name>A0A409X5D9_9AGAR</name>
<dbReference type="PANTHER" id="PTHR44924:SF1">
    <property type="entry name" value="DNAJ SUBFAMILY A MEMBER 2"/>
    <property type="match status" value="1"/>
</dbReference>
<dbReference type="Gene3D" id="1.10.287.110">
    <property type="entry name" value="DnaJ domain"/>
    <property type="match status" value="1"/>
</dbReference>
<feature type="compositionally biased region" description="Gly residues" evidence="1">
    <location>
        <begin position="356"/>
        <end position="374"/>
    </location>
</feature>
<dbReference type="Pfam" id="PF14308">
    <property type="entry name" value="DnaJ-X"/>
    <property type="match status" value="1"/>
</dbReference>
<dbReference type="InterPro" id="IPR036869">
    <property type="entry name" value="J_dom_sf"/>
</dbReference>
<evidence type="ECO:0000256" key="1">
    <source>
        <dbReference type="SAM" id="MobiDB-lite"/>
    </source>
</evidence>
<feature type="compositionally biased region" description="Basic and acidic residues" evidence="1">
    <location>
        <begin position="105"/>
        <end position="146"/>
    </location>
</feature>
<sequence>RLAIKHHPDKNPDDPHAEDRFKEIAIAYQTLSDPALRKKYNEFGPKESAPEGGYVDPEEVFGAIFGGERFVPIIGHISLARDMKTALQEAEEAEGEDGDEGSGEGGKRRDAKGREILSPEEKARREEKERVKAEKERQKNAEKAAARAERINKLVENLERKLGIFTESATGPDDPDVSSSWKTICQLEAEELKTESYGVELLQTIGFVYVSKAKHHLATNQSFLGVGGWLHNVQGKYHVFSETVSTLRAAIELKAVFDQIQAAERAGNLSPEEKKRLEEQAAEKGLQALFKGTKLEVESILRETCDRVLSDPHITREKSILRAVALQMLGEAFMGVRKDGEAGDATSTSPPHGAAAGAGGHGPGAGVGGHGGAAGDDDYVRVETKASRARAQGQPSQQQQQQHKSGVSGVFEGAYQARQR</sequence>
<dbReference type="Proteomes" id="UP000284842">
    <property type="component" value="Unassembled WGS sequence"/>
</dbReference>
<dbReference type="PROSITE" id="PS00636">
    <property type="entry name" value="DNAJ_1"/>
    <property type="match status" value="1"/>
</dbReference>
<dbReference type="PROSITE" id="PS50076">
    <property type="entry name" value="DNAJ_2"/>
    <property type="match status" value="1"/>
</dbReference>
<feature type="region of interest" description="Disordered" evidence="1">
    <location>
        <begin position="340"/>
        <end position="420"/>
    </location>
</feature>
<gene>
    <name evidence="3" type="ORF">CVT24_010000</name>
</gene>
<evidence type="ECO:0000313" key="4">
    <source>
        <dbReference type="Proteomes" id="UP000284842"/>
    </source>
</evidence>
<feature type="compositionally biased region" description="Acidic residues" evidence="1">
    <location>
        <begin position="89"/>
        <end position="102"/>
    </location>
</feature>
<protein>
    <recommendedName>
        <fullName evidence="2">J domain-containing protein</fullName>
    </recommendedName>
</protein>
<evidence type="ECO:0000313" key="3">
    <source>
        <dbReference type="EMBL" id="PPQ85930.1"/>
    </source>
</evidence>
<feature type="non-terminal residue" evidence="3">
    <location>
        <position position="420"/>
    </location>
</feature>
<feature type="non-terminal residue" evidence="3">
    <location>
        <position position="1"/>
    </location>
</feature>
<dbReference type="FunCoup" id="A0A409X5D9">
    <property type="interactions" value="21"/>
</dbReference>
<reference evidence="3 4" key="1">
    <citation type="journal article" date="2018" name="Evol. Lett.">
        <title>Horizontal gene cluster transfer increased hallucinogenic mushroom diversity.</title>
        <authorList>
            <person name="Reynolds H.T."/>
            <person name="Vijayakumar V."/>
            <person name="Gluck-Thaler E."/>
            <person name="Korotkin H.B."/>
            <person name="Matheny P.B."/>
            <person name="Slot J.C."/>
        </authorList>
    </citation>
    <scope>NUCLEOTIDE SEQUENCE [LARGE SCALE GENOMIC DNA]</scope>
    <source>
        <strain evidence="3 4">2629</strain>
    </source>
</reference>
<dbReference type="InterPro" id="IPR001623">
    <property type="entry name" value="DnaJ_domain"/>
</dbReference>
<dbReference type="CDD" id="cd06257">
    <property type="entry name" value="DnaJ"/>
    <property type="match status" value="1"/>
</dbReference>
<evidence type="ECO:0000259" key="2">
    <source>
        <dbReference type="PROSITE" id="PS50076"/>
    </source>
</evidence>
<feature type="domain" description="J" evidence="2">
    <location>
        <begin position="1"/>
        <end position="44"/>
    </location>
</feature>
<feature type="compositionally biased region" description="Low complexity" evidence="1">
    <location>
        <begin position="392"/>
        <end position="402"/>
    </location>
</feature>
<keyword evidence="4" id="KW-1185">Reference proteome</keyword>
<dbReference type="Pfam" id="PF00226">
    <property type="entry name" value="DnaJ"/>
    <property type="match status" value="1"/>
</dbReference>
<dbReference type="OrthoDB" id="552049at2759"/>